<dbReference type="NCBIfam" id="NF009453">
    <property type="entry name" value="PRK12813.1"/>
    <property type="match status" value="1"/>
</dbReference>
<keyword evidence="3 5" id="KW-1005">Bacterial flagellum biogenesis</keyword>
<dbReference type="Pfam" id="PF13860">
    <property type="entry name" value="FlgD_ig"/>
    <property type="match status" value="1"/>
</dbReference>
<evidence type="ECO:0000313" key="9">
    <source>
        <dbReference type="Proteomes" id="UP001517376"/>
    </source>
</evidence>
<keyword evidence="8" id="KW-0966">Cell projection</keyword>
<dbReference type="EMBL" id="JAAATW010000001">
    <property type="protein sequence ID" value="NBE07396.1"/>
    <property type="molecule type" value="Genomic_DNA"/>
</dbReference>
<evidence type="ECO:0000256" key="2">
    <source>
        <dbReference type="ARBA" id="ARBA00016013"/>
    </source>
</evidence>
<gene>
    <name evidence="8" type="primary">flgD</name>
    <name evidence="8" type="ORF">GU920_07605</name>
</gene>
<comment type="function">
    <text evidence="4 5">Required for flagellar hook formation. May act as a scaffolding protein.</text>
</comment>
<evidence type="ECO:0000259" key="7">
    <source>
        <dbReference type="Pfam" id="PF13860"/>
    </source>
</evidence>
<evidence type="ECO:0000256" key="1">
    <source>
        <dbReference type="ARBA" id="ARBA00010577"/>
    </source>
</evidence>
<evidence type="ECO:0000256" key="4">
    <source>
        <dbReference type="ARBA" id="ARBA00024746"/>
    </source>
</evidence>
<feature type="region of interest" description="Disordered" evidence="6">
    <location>
        <begin position="1"/>
        <end position="22"/>
    </location>
</feature>
<evidence type="ECO:0000256" key="3">
    <source>
        <dbReference type="ARBA" id="ARBA00022795"/>
    </source>
</evidence>
<dbReference type="Proteomes" id="UP001517376">
    <property type="component" value="Unassembled WGS sequence"/>
</dbReference>
<proteinExistence type="inferred from homology"/>
<comment type="caution">
    <text evidence="8">The sequence shown here is derived from an EMBL/GenBank/DDBJ whole genome shotgun (WGS) entry which is preliminary data.</text>
</comment>
<evidence type="ECO:0000313" key="8">
    <source>
        <dbReference type="EMBL" id="NBE07396.1"/>
    </source>
</evidence>
<dbReference type="InterPro" id="IPR005648">
    <property type="entry name" value="FlgD"/>
</dbReference>
<dbReference type="RefSeq" id="WP_161766312.1">
    <property type="nucleotide sequence ID" value="NZ_JAAATW010000001.1"/>
</dbReference>
<name>A0ABW9Y4C7_9RHOB</name>
<evidence type="ECO:0000256" key="6">
    <source>
        <dbReference type="SAM" id="MobiDB-lite"/>
    </source>
</evidence>
<keyword evidence="8" id="KW-0282">Flagellum</keyword>
<accession>A0ABW9Y4C7</accession>
<comment type="similarity">
    <text evidence="1 5">Belongs to the FlgD family.</text>
</comment>
<sequence>MEPISATTTPTTPTQASRGFAASPGSDFNTFLRMLTVQMQNQDPLNPLNATDFAVQLATFSGVEQQVQTNQMLSGLAAQFSLMGMAQLSGWVGQEARTKSDVWYDGAPVLLAPDPAPGADNAVLTVTDATGRLVSRETVPLDGRSYAWLGADATGNPLPEGRYQLRLESRLGDEVLRTDPIPAYAVIEEARRDGDQITLLLKGGISVSADDVTALRKP</sequence>
<keyword evidence="8" id="KW-0969">Cilium</keyword>
<organism evidence="8 9">
    <name type="scientific">Paragemmobacter ruber</name>
    <dbReference type="NCBI Taxonomy" id="1985673"/>
    <lineage>
        <taxon>Bacteria</taxon>
        <taxon>Pseudomonadati</taxon>
        <taxon>Pseudomonadota</taxon>
        <taxon>Alphaproteobacteria</taxon>
        <taxon>Rhodobacterales</taxon>
        <taxon>Paracoccaceae</taxon>
        <taxon>Paragemmobacter</taxon>
    </lineage>
</organism>
<dbReference type="InterPro" id="IPR025965">
    <property type="entry name" value="FlgD/Vpr_Ig-like"/>
</dbReference>
<dbReference type="Pfam" id="PF03963">
    <property type="entry name" value="FlgD"/>
    <property type="match status" value="1"/>
</dbReference>
<feature type="domain" description="FlgD/Vpr Ig-like" evidence="7">
    <location>
        <begin position="105"/>
        <end position="170"/>
    </location>
</feature>
<keyword evidence="9" id="KW-1185">Reference proteome</keyword>
<protein>
    <recommendedName>
        <fullName evidence="2 5">Basal-body rod modification protein FlgD</fullName>
    </recommendedName>
</protein>
<reference evidence="9" key="1">
    <citation type="submission" date="2020-01" db="EMBL/GenBank/DDBJ databases">
        <title>Sphingomonas sp. strain CSW-10.</title>
        <authorList>
            <person name="Chen W.-M."/>
        </authorList>
    </citation>
    <scope>NUCLEOTIDE SEQUENCE [LARGE SCALE GENOMIC DNA]</scope>
    <source>
        <strain evidence="9">CCP-1</strain>
    </source>
</reference>
<evidence type="ECO:0000256" key="5">
    <source>
        <dbReference type="RuleBase" id="RU362076"/>
    </source>
</evidence>